<feature type="compositionally biased region" description="Gly residues" evidence="1">
    <location>
        <begin position="1421"/>
        <end position="1430"/>
    </location>
</feature>
<dbReference type="KEGG" id="pfp:PFL1_06572"/>
<keyword evidence="2" id="KW-0812">Transmembrane</keyword>
<feature type="compositionally biased region" description="Low complexity" evidence="1">
    <location>
        <begin position="1197"/>
        <end position="1216"/>
    </location>
</feature>
<dbReference type="GeneID" id="19320645"/>
<feature type="compositionally biased region" description="Low complexity" evidence="1">
    <location>
        <begin position="1096"/>
        <end position="1113"/>
    </location>
</feature>
<feature type="compositionally biased region" description="Pro residues" evidence="1">
    <location>
        <begin position="1307"/>
        <end position="1317"/>
    </location>
</feature>
<feature type="transmembrane region" description="Helical" evidence="2">
    <location>
        <begin position="70"/>
        <end position="91"/>
    </location>
</feature>
<feature type="compositionally biased region" description="Low complexity" evidence="1">
    <location>
        <begin position="216"/>
        <end position="263"/>
    </location>
</feature>
<gene>
    <name evidence="3" type="ORF">PFL1_06572</name>
</gene>
<dbReference type="RefSeq" id="XP_007882306.1">
    <property type="nucleotide sequence ID" value="XM_007884115.1"/>
</dbReference>
<dbReference type="OrthoDB" id="3358698at2759"/>
<feature type="region of interest" description="Disordered" evidence="1">
    <location>
        <begin position="661"/>
        <end position="761"/>
    </location>
</feature>
<feature type="compositionally biased region" description="Polar residues" evidence="1">
    <location>
        <begin position="370"/>
        <end position="387"/>
    </location>
</feature>
<feature type="compositionally biased region" description="Basic and acidic residues" evidence="1">
    <location>
        <begin position="980"/>
        <end position="989"/>
    </location>
</feature>
<feature type="compositionally biased region" description="Polar residues" evidence="1">
    <location>
        <begin position="781"/>
        <end position="802"/>
    </location>
</feature>
<feature type="compositionally biased region" description="Polar residues" evidence="1">
    <location>
        <begin position="1239"/>
        <end position="1249"/>
    </location>
</feature>
<feature type="compositionally biased region" description="Low complexity" evidence="1">
    <location>
        <begin position="1148"/>
        <end position="1167"/>
    </location>
</feature>
<keyword evidence="2" id="KW-0472">Membrane</keyword>
<evidence type="ECO:0000256" key="1">
    <source>
        <dbReference type="SAM" id="MobiDB-lite"/>
    </source>
</evidence>
<feature type="compositionally biased region" description="Low complexity" evidence="1">
    <location>
        <begin position="1376"/>
        <end position="1404"/>
    </location>
</feature>
<feature type="compositionally biased region" description="Low complexity" evidence="1">
    <location>
        <begin position="863"/>
        <end position="896"/>
    </location>
</feature>
<evidence type="ECO:0000256" key="2">
    <source>
        <dbReference type="SAM" id="Phobius"/>
    </source>
</evidence>
<feature type="compositionally biased region" description="Basic residues" evidence="1">
    <location>
        <begin position="803"/>
        <end position="812"/>
    </location>
</feature>
<reference evidence="3 4" key="1">
    <citation type="journal article" date="2013" name="Plant Cell">
        <title>The transition from a phytopathogenic smut ancestor to an anamorphic biocontrol agent deciphered by comparative whole-genome analysis.</title>
        <authorList>
            <person name="Lefebvre F."/>
            <person name="Joly D.L."/>
            <person name="Labbe C."/>
            <person name="Teichmann B."/>
            <person name="Linning R."/>
            <person name="Belzile F."/>
            <person name="Bakkeren G."/>
            <person name="Belanger R.R."/>
        </authorList>
    </citation>
    <scope>NUCLEOTIDE SEQUENCE [LARGE SCALE GENOMIC DNA]</scope>
    <source>
        <strain evidence="3 4">PF-1</strain>
    </source>
</reference>
<dbReference type="eggNOG" id="KOG4614">
    <property type="taxonomic scope" value="Eukaryota"/>
</dbReference>
<evidence type="ECO:0000313" key="4">
    <source>
        <dbReference type="Proteomes" id="UP000053664"/>
    </source>
</evidence>
<feature type="region of interest" description="Disordered" evidence="1">
    <location>
        <begin position="911"/>
        <end position="947"/>
    </location>
</feature>
<feature type="compositionally biased region" description="Low complexity" evidence="1">
    <location>
        <begin position="1009"/>
        <end position="1039"/>
    </location>
</feature>
<feature type="compositionally biased region" description="Low complexity" evidence="1">
    <location>
        <begin position="1258"/>
        <end position="1270"/>
    </location>
</feature>
<feature type="compositionally biased region" description="Low complexity" evidence="1">
    <location>
        <begin position="1227"/>
        <end position="1238"/>
    </location>
</feature>
<feature type="compositionally biased region" description="Basic and acidic residues" evidence="1">
    <location>
        <begin position="1330"/>
        <end position="1343"/>
    </location>
</feature>
<feature type="region of interest" description="Disordered" evidence="1">
    <location>
        <begin position="213"/>
        <end position="416"/>
    </location>
</feature>
<feature type="compositionally biased region" description="Basic and acidic residues" evidence="1">
    <location>
        <begin position="840"/>
        <end position="851"/>
    </location>
</feature>
<dbReference type="HOGENOM" id="CLU_004907_0_0_1"/>
<feature type="region of interest" description="Disordered" evidence="1">
    <location>
        <begin position="451"/>
        <end position="486"/>
    </location>
</feature>
<feature type="compositionally biased region" description="Gly residues" evidence="1">
    <location>
        <begin position="1287"/>
        <end position="1296"/>
    </location>
</feature>
<accession>A0A061H1B9</accession>
<keyword evidence="2" id="KW-1133">Transmembrane helix</keyword>
<feature type="region of interest" description="Disordered" evidence="1">
    <location>
        <begin position="959"/>
        <end position="1040"/>
    </location>
</feature>
<feature type="compositionally biased region" description="Low complexity" evidence="1">
    <location>
        <begin position="722"/>
        <end position="736"/>
    </location>
</feature>
<feature type="compositionally biased region" description="Low complexity" evidence="1">
    <location>
        <begin position="399"/>
        <end position="409"/>
    </location>
</feature>
<feature type="region of interest" description="Disordered" evidence="1">
    <location>
        <begin position="781"/>
        <end position="818"/>
    </location>
</feature>
<protein>
    <submittedName>
        <fullName evidence="3">Uncharacterized protein</fullName>
    </submittedName>
</protein>
<feature type="region of interest" description="Disordered" evidence="1">
    <location>
        <begin position="1071"/>
        <end position="1439"/>
    </location>
</feature>
<feature type="compositionally biased region" description="Low complexity" evidence="1">
    <location>
        <begin position="314"/>
        <end position="324"/>
    </location>
</feature>
<feature type="compositionally biased region" description="Polar residues" evidence="1">
    <location>
        <begin position="737"/>
        <end position="748"/>
    </location>
</feature>
<organism evidence="3 4">
    <name type="scientific">Pseudozyma flocculosa PF-1</name>
    <dbReference type="NCBI Taxonomy" id="1277687"/>
    <lineage>
        <taxon>Eukaryota</taxon>
        <taxon>Fungi</taxon>
        <taxon>Dikarya</taxon>
        <taxon>Basidiomycota</taxon>
        <taxon>Ustilaginomycotina</taxon>
        <taxon>Ustilaginomycetes</taxon>
        <taxon>Ustilaginales</taxon>
        <taxon>Ustilaginaceae</taxon>
        <taxon>Pseudozyma</taxon>
    </lineage>
</organism>
<proteinExistence type="predicted"/>
<feature type="region of interest" description="Disordered" evidence="1">
    <location>
        <begin position="831"/>
        <end position="899"/>
    </location>
</feature>
<feature type="compositionally biased region" description="Low complexity" evidence="1">
    <location>
        <begin position="454"/>
        <end position="471"/>
    </location>
</feature>
<sequence length="1439" mass="147521">MADSSAPHPSRVLAGLRGDAIRLRLLSRLWNSATDRGASSSSSASSISNAAMPAALSPARMWRASLESSWSFVLLAASLILASLFAFYWFLRFNLSQGSSKQTNSLWQLSNDLNADSNISYGEVELDSDEYEAEAEADAAAGGKRPCYLGGHRARAGLRRLVGRDPTAGTFAAGIAAASKRSSSVIRIVSSDPTSNLCDNPLQLELEPQRRTLIPSGPFASPPAATASASSTEGMAAATSSSAAATTSTAAAATPARRSSSSGPPAPGRRRRESGRLSGAAAKGSAAIRSPSIDATRSGRSKQAGSDKAAASSPQLRPRQLPLLINVEGSARRKGSAKNASSTTADDEWTDEVVPEHEGGAAQGEDDASSMASPSVASNHSFVSASSGHRARGMAGRDASSPIPSPASSTVPLPGRMSSILKKEPQAFRSGLLSQIDISYSLVQRSASLANIHSPGGQQGADADQASAAGHAPPPPPYSAASPAASPLPPHAMSLPWLRRPSRQIKLIEPDWSEHAETHDRARERLETAAMVAASGRRSASFDLGLLHNSPLAGAGANGLGFVPGIGGGGVDDCGKDDDADEFWFERFTPSTAAAGRDWDWRKRRARNARNAALTAALEGQAEGVAGASALGGAQLDVDGLQPQNAPPPAVPGLVAKTDVQLQKGQDAGSHATIKRTASPRRQMPLAPLISFADDELPRRPSLTIDTSRDGGSDAQSARRTSSSGFLSPRRSSGSLVSPTEDSSQLSPRSKPRDDQSLSDPTAFLAFASAAGTGTLNSAIASAGATSPTSKRSGSATASLKRNVSKMMRRRTSANDAIQAHDSLGLTLIPAASMSDESLVESRRSLDDLTEPRTSIGSRRASDTAGPSPSPSSSSLSSARKVLNSSSSEGSIGSLSVPNRFSSLGRKVSLGELRGLRRGSSPLADLRQGSPGVELISSNEVPAGTPEAEREAYLALLGMSSGQGGSAPRSSADAYGVAPAREDGDRSGKTDAGVVSSGSPVAAELVGPSSSTTSPKRSRRSGSSSGSSVGGSSTADSGSIRQRAAAALTLSQVTEPHTDLRVDVSPARLKTYQRSAEEAMTSPSPLSPLGRESDNSSVGAMLAAASSSSPPVAKTKVRSGSRSSILKSAGGARNDLDRTSNRARRSSRTSSISSSSTSTTTGANGSIRRSAPHLRAPKRDTAPVPMLQPEPAPMGMAARARSASLSSNGSRSSSNASRRDALGALTSLDSALSSRFSSKCNTPDETSSRLGDPFGMTPMSPSFSSSSMASVLQTSASSPDLQRDGSRGGGGPGGAVDGKAKASTRPSSPPPNMPLPSLPVSSSSGGIEDDSVREAVERGERARKERRRRSGSHPQALVSPRSPHEQREPQQQSPRVGDPAGAADATTASASVMASSSSAPALAAGKQRRMSTSAPSSRAGPNGGDANGSGGKERLVGVL</sequence>
<feature type="compositionally biased region" description="Polar residues" evidence="1">
    <location>
        <begin position="1271"/>
        <end position="1280"/>
    </location>
</feature>
<evidence type="ECO:0000313" key="3">
    <source>
        <dbReference type="EMBL" id="EPQ25899.1"/>
    </source>
</evidence>
<dbReference type="Proteomes" id="UP000053664">
    <property type="component" value="Unassembled WGS sequence"/>
</dbReference>
<name>A0A061H1B9_9BASI</name>
<dbReference type="EMBL" id="KE361649">
    <property type="protein sequence ID" value="EPQ25899.1"/>
    <property type="molecule type" value="Genomic_DNA"/>
</dbReference>